<evidence type="ECO:0000313" key="3">
    <source>
        <dbReference type="Proteomes" id="UP001313282"/>
    </source>
</evidence>
<reference evidence="2 3" key="1">
    <citation type="submission" date="2019-10" db="EMBL/GenBank/DDBJ databases">
        <authorList>
            <person name="Palmer J.M."/>
        </authorList>
    </citation>
    <scope>NUCLEOTIDE SEQUENCE [LARGE SCALE GENOMIC DNA]</scope>
    <source>
        <strain evidence="2 3">TWF718</strain>
    </source>
</reference>
<dbReference type="GO" id="GO:0004029">
    <property type="term" value="F:aldehyde dehydrogenase (NAD+) activity"/>
    <property type="evidence" value="ECO:0007669"/>
    <property type="project" value="TreeGrafter"/>
</dbReference>
<dbReference type="PANTHER" id="PTHR48079:SF3">
    <property type="entry name" value="NAD-DEPENDENT EPIMERASE_DEHYDRATASE DOMAIN-CONTAINING PROTEIN"/>
    <property type="match status" value="1"/>
</dbReference>
<dbReference type="SUPFAM" id="SSF51735">
    <property type="entry name" value="NAD(P)-binding Rossmann-fold domains"/>
    <property type="match status" value="1"/>
</dbReference>
<dbReference type="Gene3D" id="3.40.50.720">
    <property type="entry name" value="NAD(P)-binding Rossmann-like Domain"/>
    <property type="match status" value="1"/>
</dbReference>
<dbReference type="InterPro" id="IPR036291">
    <property type="entry name" value="NAD(P)-bd_dom_sf"/>
</dbReference>
<dbReference type="AlphaFoldDB" id="A0AAN8N0X7"/>
<feature type="domain" description="NAD-dependent epimerase/dehydratase" evidence="1">
    <location>
        <begin position="4"/>
        <end position="226"/>
    </location>
</feature>
<keyword evidence="3" id="KW-1185">Reference proteome</keyword>
<dbReference type="GO" id="GO:0005737">
    <property type="term" value="C:cytoplasm"/>
    <property type="evidence" value="ECO:0007669"/>
    <property type="project" value="TreeGrafter"/>
</dbReference>
<protein>
    <recommendedName>
        <fullName evidence="1">NAD-dependent epimerase/dehydratase domain-containing protein</fullName>
    </recommendedName>
</protein>
<dbReference type="InterPro" id="IPR001509">
    <property type="entry name" value="Epimerase_deHydtase"/>
</dbReference>
<accession>A0AAN8N0X7</accession>
<dbReference type="InterPro" id="IPR051783">
    <property type="entry name" value="NAD(P)-dependent_oxidoreduct"/>
</dbReference>
<dbReference type="EMBL" id="JAVHNR010000006">
    <property type="protein sequence ID" value="KAK6339296.1"/>
    <property type="molecule type" value="Genomic_DNA"/>
</dbReference>
<name>A0AAN8N0X7_9PEZI</name>
<evidence type="ECO:0000313" key="2">
    <source>
        <dbReference type="EMBL" id="KAK6339296.1"/>
    </source>
</evidence>
<dbReference type="Pfam" id="PF01370">
    <property type="entry name" value="Epimerase"/>
    <property type="match status" value="1"/>
</dbReference>
<organism evidence="2 3">
    <name type="scientific">Orbilia javanica</name>
    <dbReference type="NCBI Taxonomy" id="47235"/>
    <lineage>
        <taxon>Eukaryota</taxon>
        <taxon>Fungi</taxon>
        <taxon>Dikarya</taxon>
        <taxon>Ascomycota</taxon>
        <taxon>Pezizomycotina</taxon>
        <taxon>Orbiliomycetes</taxon>
        <taxon>Orbiliales</taxon>
        <taxon>Orbiliaceae</taxon>
        <taxon>Orbilia</taxon>
    </lineage>
</organism>
<sequence length="324" mass="35198">MVRVLIFGASGFVGSPIAQALRRRGHTVYAVARTEEKTIELSKQEIIPILGDASQPETWVPALDFVDIVIDASPSYGGISEGILKAIKGSRRVTSAKKYDPKIGYLYVSGVWVHGDSPELVTDRVPTGNHTDRKPAGVVSWRPAFEDTVLQSKDVIDVAILRAGVVFGGNGSLFALWWAPLIEALKKNKSHEPVTITGRAEASIALIHKDDYAEAVLNAVEKFESVSQIHYPVFDVVGGHEALGDINKAAANVLGITGEVKHQPPAADDHFGNATSTSLLIDSTRSQSYLDWQPRHTSLIKHAEVYVKAHLYSTDYYASVTKSS</sequence>
<evidence type="ECO:0000259" key="1">
    <source>
        <dbReference type="Pfam" id="PF01370"/>
    </source>
</evidence>
<dbReference type="PANTHER" id="PTHR48079">
    <property type="entry name" value="PROTEIN YEEZ"/>
    <property type="match status" value="1"/>
</dbReference>
<proteinExistence type="predicted"/>
<comment type="caution">
    <text evidence="2">The sequence shown here is derived from an EMBL/GenBank/DDBJ whole genome shotgun (WGS) entry which is preliminary data.</text>
</comment>
<gene>
    <name evidence="2" type="ORF">TWF718_008717</name>
</gene>
<dbReference type="Proteomes" id="UP001313282">
    <property type="component" value="Unassembled WGS sequence"/>
</dbReference>